<evidence type="ECO:0000313" key="2">
    <source>
        <dbReference type="Proteomes" id="UP000006729"/>
    </source>
</evidence>
<dbReference type="InParanoid" id="A0A3N7G2U7"/>
<keyword evidence="2" id="KW-1185">Reference proteome</keyword>
<protein>
    <submittedName>
        <fullName evidence="1">Uncharacterized protein</fullName>
    </submittedName>
</protein>
<sequence>MLKTASISARPAEIKRALFRIQGVISIPARTFTKMWRIKKKKAILEFLFAHTCAHDCIPNIECVGGPLQIMYRAMGMT</sequence>
<name>A0A3N7G2U7_POPTR</name>
<accession>A0A3N7G2U7</accession>
<dbReference type="AlphaFoldDB" id="A0A3N7G2U7"/>
<gene>
    <name evidence="1" type="ORF">POPTR_016G089050</name>
</gene>
<dbReference type="EMBL" id="CM009305">
    <property type="protein sequence ID" value="RQP01518.1"/>
    <property type="molecule type" value="Genomic_DNA"/>
</dbReference>
<proteinExistence type="predicted"/>
<organism evidence="1 2">
    <name type="scientific">Populus trichocarpa</name>
    <name type="common">Western balsam poplar</name>
    <name type="synonym">Populus balsamifera subsp. trichocarpa</name>
    <dbReference type="NCBI Taxonomy" id="3694"/>
    <lineage>
        <taxon>Eukaryota</taxon>
        <taxon>Viridiplantae</taxon>
        <taxon>Streptophyta</taxon>
        <taxon>Embryophyta</taxon>
        <taxon>Tracheophyta</taxon>
        <taxon>Spermatophyta</taxon>
        <taxon>Magnoliopsida</taxon>
        <taxon>eudicotyledons</taxon>
        <taxon>Gunneridae</taxon>
        <taxon>Pentapetalae</taxon>
        <taxon>rosids</taxon>
        <taxon>fabids</taxon>
        <taxon>Malpighiales</taxon>
        <taxon>Salicaceae</taxon>
        <taxon>Saliceae</taxon>
        <taxon>Populus</taxon>
    </lineage>
</organism>
<dbReference type="Gramene" id="Potri.016G089050.1.v4.1">
    <property type="protein sequence ID" value="Potri.016G089050.1.v4.1"/>
    <property type="gene ID" value="Potri.016G089050.v4.1"/>
</dbReference>
<reference evidence="1 2" key="1">
    <citation type="journal article" date="2006" name="Science">
        <title>The genome of black cottonwood, Populus trichocarpa (Torr. &amp; Gray).</title>
        <authorList>
            <person name="Tuskan G.A."/>
            <person name="Difazio S."/>
            <person name="Jansson S."/>
            <person name="Bohlmann J."/>
            <person name="Grigoriev I."/>
            <person name="Hellsten U."/>
            <person name="Putnam N."/>
            <person name="Ralph S."/>
            <person name="Rombauts S."/>
            <person name="Salamov A."/>
            <person name="Schein J."/>
            <person name="Sterck L."/>
            <person name="Aerts A."/>
            <person name="Bhalerao R.R."/>
            <person name="Bhalerao R.P."/>
            <person name="Blaudez D."/>
            <person name="Boerjan W."/>
            <person name="Brun A."/>
            <person name="Brunner A."/>
            <person name="Busov V."/>
            <person name="Campbell M."/>
            <person name="Carlson J."/>
            <person name="Chalot M."/>
            <person name="Chapman J."/>
            <person name="Chen G.L."/>
            <person name="Cooper D."/>
            <person name="Coutinho P.M."/>
            <person name="Couturier J."/>
            <person name="Covert S."/>
            <person name="Cronk Q."/>
            <person name="Cunningham R."/>
            <person name="Davis J."/>
            <person name="Degroeve S."/>
            <person name="Dejardin A."/>
            <person name="Depamphilis C."/>
            <person name="Detter J."/>
            <person name="Dirks B."/>
            <person name="Dubchak I."/>
            <person name="Duplessis S."/>
            <person name="Ehlting J."/>
            <person name="Ellis B."/>
            <person name="Gendler K."/>
            <person name="Goodstein D."/>
            <person name="Gribskov M."/>
            <person name="Grimwood J."/>
            <person name="Groover A."/>
            <person name="Gunter L."/>
            <person name="Hamberger B."/>
            <person name="Heinze B."/>
            <person name="Helariutta Y."/>
            <person name="Henrissat B."/>
            <person name="Holligan D."/>
            <person name="Holt R."/>
            <person name="Huang W."/>
            <person name="Islam-Faridi N."/>
            <person name="Jones S."/>
            <person name="Jones-Rhoades M."/>
            <person name="Jorgensen R."/>
            <person name="Joshi C."/>
            <person name="Kangasjarvi J."/>
            <person name="Karlsson J."/>
            <person name="Kelleher C."/>
            <person name="Kirkpatrick R."/>
            <person name="Kirst M."/>
            <person name="Kohler A."/>
            <person name="Kalluri U."/>
            <person name="Larimer F."/>
            <person name="Leebens-Mack J."/>
            <person name="Leple J.C."/>
            <person name="Locascio P."/>
            <person name="Lou Y."/>
            <person name="Lucas S."/>
            <person name="Martin F."/>
            <person name="Montanini B."/>
            <person name="Napoli C."/>
            <person name="Nelson D.R."/>
            <person name="Nelson C."/>
            <person name="Nieminen K."/>
            <person name="Nilsson O."/>
            <person name="Pereda V."/>
            <person name="Peter G."/>
            <person name="Philippe R."/>
            <person name="Pilate G."/>
            <person name="Poliakov A."/>
            <person name="Razumovskaya J."/>
            <person name="Richardson P."/>
            <person name="Rinaldi C."/>
            <person name="Ritland K."/>
            <person name="Rouze P."/>
            <person name="Ryaboy D."/>
            <person name="Schmutz J."/>
            <person name="Schrader J."/>
            <person name="Segerman B."/>
            <person name="Shin H."/>
            <person name="Siddiqui A."/>
            <person name="Sterky F."/>
            <person name="Terry A."/>
            <person name="Tsai C.J."/>
            <person name="Uberbacher E."/>
            <person name="Unneberg P."/>
            <person name="Vahala J."/>
            <person name="Wall K."/>
            <person name="Wessler S."/>
            <person name="Yang G."/>
            <person name="Yin T."/>
            <person name="Douglas C."/>
            <person name="Marra M."/>
            <person name="Sandberg G."/>
            <person name="Van de Peer Y."/>
            <person name="Rokhsar D."/>
        </authorList>
    </citation>
    <scope>NUCLEOTIDE SEQUENCE [LARGE SCALE GENOMIC DNA]</scope>
    <source>
        <strain evidence="2">cv. Nisqually</strain>
    </source>
</reference>
<dbReference type="Proteomes" id="UP000006729">
    <property type="component" value="Chromosome 16"/>
</dbReference>
<evidence type="ECO:0000313" key="1">
    <source>
        <dbReference type="EMBL" id="RQP01518.1"/>
    </source>
</evidence>